<dbReference type="SMART" id="SM00343">
    <property type="entry name" value="ZnF_C2HC"/>
    <property type="match status" value="3"/>
</dbReference>
<name>A0A498LYS9_LABRO</name>
<dbReference type="InterPro" id="IPR001878">
    <property type="entry name" value="Znf_CCHC"/>
</dbReference>
<dbReference type="InterPro" id="IPR057811">
    <property type="entry name" value="RBD_ZCCHC3_2nd"/>
</dbReference>
<evidence type="ECO:0000259" key="2">
    <source>
        <dbReference type="SMART" id="SM00343"/>
    </source>
</evidence>
<feature type="compositionally biased region" description="Basic and acidic residues" evidence="1">
    <location>
        <begin position="212"/>
        <end position="221"/>
    </location>
</feature>
<feature type="compositionally biased region" description="Polar residues" evidence="1">
    <location>
        <begin position="230"/>
        <end position="249"/>
    </location>
</feature>
<dbReference type="PANTHER" id="PTHR22639">
    <property type="entry name" value="GAG-RELATED PROTEIN"/>
    <property type="match status" value="1"/>
</dbReference>
<feature type="region of interest" description="Disordered" evidence="1">
    <location>
        <begin position="212"/>
        <end position="249"/>
    </location>
</feature>
<evidence type="ECO:0000313" key="3">
    <source>
        <dbReference type="EMBL" id="RXN13420.1"/>
    </source>
</evidence>
<dbReference type="PANTHER" id="PTHR22639:SF3">
    <property type="entry name" value="ZINC FINGER CCHC DOMAIN-CONTAINING PROTEIN 3"/>
    <property type="match status" value="1"/>
</dbReference>
<dbReference type="Gene3D" id="4.10.60.10">
    <property type="entry name" value="Zinc finger, CCHC-type"/>
    <property type="match status" value="1"/>
</dbReference>
<dbReference type="GO" id="GO:0003723">
    <property type="term" value="F:RNA binding"/>
    <property type="evidence" value="ECO:0007669"/>
    <property type="project" value="InterPro"/>
</dbReference>
<accession>A0A498LYS9</accession>
<evidence type="ECO:0000256" key="1">
    <source>
        <dbReference type="SAM" id="MobiDB-lite"/>
    </source>
</evidence>
<dbReference type="InterPro" id="IPR042509">
    <property type="entry name" value="ZCCHC3"/>
</dbReference>
<comment type="caution">
    <text evidence="3">The sequence shown here is derived from an EMBL/GenBank/DDBJ whole genome shotgun (WGS) entry which is preliminary data.</text>
</comment>
<protein>
    <submittedName>
        <fullName evidence="3">Zinc finger CCHC domain-containing 3</fullName>
    </submittedName>
</protein>
<dbReference type="STRING" id="84645.A0A498LYS9"/>
<evidence type="ECO:0000313" key="4">
    <source>
        <dbReference type="Proteomes" id="UP000290572"/>
    </source>
</evidence>
<dbReference type="AlphaFoldDB" id="A0A498LYS9"/>
<feature type="domain" description="CCHC-type" evidence="2">
    <location>
        <begin position="103"/>
        <end position="119"/>
    </location>
</feature>
<dbReference type="GO" id="GO:0002218">
    <property type="term" value="P:activation of innate immune response"/>
    <property type="evidence" value="ECO:0007669"/>
    <property type="project" value="InterPro"/>
</dbReference>
<dbReference type="InterPro" id="IPR036875">
    <property type="entry name" value="Znf_CCHC_sf"/>
</dbReference>
<dbReference type="Pfam" id="PF23058">
    <property type="entry name" value="RBD_ZCCHC3_2nd"/>
    <property type="match status" value="1"/>
</dbReference>
<dbReference type="GO" id="GO:0003690">
    <property type="term" value="F:double-stranded DNA binding"/>
    <property type="evidence" value="ECO:0007669"/>
    <property type="project" value="InterPro"/>
</dbReference>
<dbReference type="Proteomes" id="UP000290572">
    <property type="component" value="Unassembled WGS sequence"/>
</dbReference>
<keyword evidence="4" id="KW-1185">Reference proteome</keyword>
<organism evidence="3 4">
    <name type="scientific">Labeo rohita</name>
    <name type="common">Indian major carp</name>
    <name type="synonym">Cyprinus rohita</name>
    <dbReference type="NCBI Taxonomy" id="84645"/>
    <lineage>
        <taxon>Eukaryota</taxon>
        <taxon>Metazoa</taxon>
        <taxon>Chordata</taxon>
        <taxon>Craniata</taxon>
        <taxon>Vertebrata</taxon>
        <taxon>Euteleostomi</taxon>
        <taxon>Actinopterygii</taxon>
        <taxon>Neopterygii</taxon>
        <taxon>Teleostei</taxon>
        <taxon>Ostariophysi</taxon>
        <taxon>Cypriniformes</taxon>
        <taxon>Cyprinidae</taxon>
        <taxon>Labeoninae</taxon>
        <taxon>Labeonini</taxon>
        <taxon>Labeo</taxon>
    </lineage>
</organism>
<sequence length="449" mass="51079">MKFARHVMKWTNDGPKAEVQPWHYRHAARWLEKYPEVWLARYCSVRGQPVKVLDEDGIWSCAWRVPIKQWADPNSYHGLSQIPSIIVLGENRGYMHYQGMPKLCRKCRKLGHLAEACQEVVCRKCREIGHTFEECQNGRKCNLCGELTHFYRDCPKSFANKLKSNKMAAPPKEQTHDEAGPKAPILKDWRGRRRWGGHRGGVKQWSLAGEEAFPREKSEDKMEGEEEETASTLKTVSEASGSETDCSLPNAQVQKRNYRKWEEMWTTGPSIWSGSNFNKNDGVTILINSPNILVKGSTVIEYQLTILGVGRSLKDLTVQEFTSLWLTLNVIKDAIWATRNLLVGKRFTDREPGGYALQRHGQKPCLSMDCGAARNPWAKTGPLYFPCLPAGWPQIGYQLDILGVGRGLKDLTAQEFTSLWLTLNIIKEAIWATRNLLVGKHVTVDQRAE</sequence>
<reference evidence="3 4" key="1">
    <citation type="submission" date="2018-03" db="EMBL/GenBank/DDBJ databases">
        <title>Draft genome sequence of Rohu Carp (Labeo rohita).</title>
        <authorList>
            <person name="Das P."/>
            <person name="Kushwaha B."/>
            <person name="Joshi C.G."/>
            <person name="Kumar D."/>
            <person name="Nagpure N.S."/>
            <person name="Sahoo L."/>
            <person name="Das S.P."/>
            <person name="Bit A."/>
            <person name="Patnaik S."/>
            <person name="Meher P.K."/>
            <person name="Jayasankar P."/>
            <person name="Koringa P.G."/>
            <person name="Patel N.V."/>
            <person name="Hinsu A.T."/>
            <person name="Kumar R."/>
            <person name="Pandey M."/>
            <person name="Agarwal S."/>
            <person name="Srivastava S."/>
            <person name="Singh M."/>
            <person name="Iquebal M.A."/>
            <person name="Jaiswal S."/>
            <person name="Angadi U.B."/>
            <person name="Kumar N."/>
            <person name="Raza M."/>
            <person name="Shah T.M."/>
            <person name="Rai A."/>
            <person name="Jena J.K."/>
        </authorList>
    </citation>
    <scope>NUCLEOTIDE SEQUENCE [LARGE SCALE GENOMIC DNA]</scope>
    <source>
        <strain evidence="3">DASCIFA01</strain>
        <tissue evidence="3">Testis</tissue>
    </source>
</reference>
<feature type="domain" description="CCHC-type" evidence="2">
    <location>
        <begin position="121"/>
        <end position="137"/>
    </location>
</feature>
<dbReference type="EMBL" id="QBIY01012984">
    <property type="protein sequence ID" value="RXN13420.1"/>
    <property type="molecule type" value="Genomic_DNA"/>
</dbReference>
<proteinExistence type="predicted"/>
<gene>
    <name evidence="3" type="ORF">ROHU_009718</name>
</gene>
<dbReference type="GO" id="GO:0008270">
    <property type="term" value="F:zinc ion binding"/>
    <property type="evidence" value="ECO:0007669"/>
    <property type="project" value="InterPro"/>
</dbReference>
<feature type="domain" description="CCHC-type" evidence="2">
    <location>
        <begin position="140"/>
        <end position="156"/>
    </location>
</feature>
<dbReference type="SUPFAM" id="SSF57756">
    <property type="entry name" value="Retrovirus zinc finger-like domains"/>
    <property type="match status" value="1"/>
</dbReference>